<keyword evidence="1 11" id="KW-1003">Cell membrane</keyword>
<proteinExistence type="inferred from homology"/>
<dbReference type="GO" id="GO:0005886">
    <property type="term" value="C:plasma membrane"/>
    <property type="evidence" value="ECO:0007669"/>
    <property type="project" value="UniProtKB-SubCell"/>
</dbReference>
<sequence length="248" mass="27155">MTQDIADEPVDRQGRAGQGGPGVLGRVLGQGFRLAFRLAFWLLLALAALIALYRFIPVPSTLMLGRWLTLRPVEREWVPLEQISPHLIRAVIAAEDQRFCSHRGIDWIELNAVLEDEDGPSRGASTLTMQTAKNVFLWPGRSYLRKGLEIPLAMAIDLAWGKPRVVEVYLNVAEWGEGLFGAEAAAQRYFRKPAAKLSPAEAARLAAALPNPLLRNPGRPNRALQSAAGRTLRRLGQLGPLGDCALPG</sequence>
<comment type="catalytic activity">
    <reaction evidence="11">
        <text>[GlcNAc-(1-&gt;4)-Mur2Ac(oyl-L-Ala-gamma-D-Glu-L-Lys-D-Ala-D-Ala)](n)-di-trans,octa-cis-undecaprenyl diphosphate + beta-D-GlcNAc-(1-&gt;4)-Mur2Ac(oyl-L-Ala-gamma-D-Glu-L-Lys-D-Ala-D-Ala)-di-trans,octa-cis-undecaprenyl diphosphate = [GlcNAc-(1-&gt;4)-Mur2Ac(oyl-L-Ala-gamma-D-Glu-L-Lys-D-Ala-D-Ala)](n+1)-di-trans,octa-cis-undecaprenyl diphosphate + di-trans,octa-cis-undecaprenyl diphosphate + H(+)</text>
        <dbReference type="Rhea" id="RHEA:23708"/>
        <dbReference type="Rhea" id="RHEA-COMP:9602"/>
        <dbReference type="Rhea" id="RHEA-COMP:9603"/>
        <dbReference type="ChEBI" id="CHEBI:15378"/>
        <dbReference type="ChEBI" id="CHEBI:58405"/>
        <dbReference type="ChEBI" id="CHEBI:60033"/>
        <dbReference type="ChEBI" id="CHEBI:78435"/>
        <dbReference type="EC" id="2.4.99.28"/>
    </reaction>
</comment>
<evidence type="ECO:0000256" key="7">
    <source>
        <dbReference type="ARBA" id="ARBA00022984"/>
    </source>
</evidence>
<dbReference type="Pfam" id="PF00912">
    <property type="entry name" value="Transgly"/>
    <property type="match status" value="1"/>
</dbReference>
<comment type="pathway">
    <text evidence="11">Cell wall biogenesis; peptidoglycan biosynthesis.</text>
</comment>
<keyword evidence="5 11" id="KW-0812">Transmembrane</keyword>
<keyword evidence="2 11" id="KW-0997">Cell inner membrane</keyword>
<keyword evidence="7 11" id="KW-0573">Peptidoglycan synthesis</keyword>
<comment type="function">
    <text evidence="11">Peptidoglycan polymerase that catalyzes glycan chain elongation from lipid-linked precursors.</text>
</comment>
<comment type="similarity">
    <text evidence="11">Belongs to the glycosyltransferase 51 family.</text>
</comment>
<dbReference type="GO" id="GO:0008360">
    <property type="term" value="P:regulation of cell shape"/>
    <property type="evidence" value="ECO:0007669"/>
    <property type="project" value="UniProtKB-KW"/>
</dbReference>
<feature type="domain" description="Glycosyl transferase family 51" evidence="12">
    <location>
        <begin position="71"/>
        <end position="232"/>
    </location>
</feature>
<evidence type="ECO:0000256" key="1">
    <source>
        <dbReference type="ARBA" id="ARBA00022475"/>
    </source>
</evidence>
<dbReference type="EMBL" id="FUYX01000005">
    <property type="protein sequence ID" value="SKB80827.1"/>
    <property type="molecule type" value="Genomic_DNA"/>
</dbReference>
<dbReference type="SUPFAM" id="SSF53955">
    <property type="entry name" value="Lysozyme-like"/>
    <property type="match status" value="1"/>
</dbReference>
<keyword evidence="10 11" id="KW-0961">Cell wall biogenesis/degradation</keyword>
<dbReference type="AlphaFoldDB" id="A0A1T5E9W8"/>
<dbReference type="InterPro" id="IPR011812">
    <property type="entry name" value="Pep_trsgly"/>
</dbReference>
<dbReference type="GO" id="GO:0016763">
    <property type="term" value="F:pentosyltransferase activity"/>
    <property type="evidence" value="ECO:0007669"/>
    <property type="project" value="InterPro"/>
</dbReference>
<name>A0A1T5E9W8_9HYPH</name>
<evidence type="ECO:0000256" key="4">
    <source>
        <dbReference type="ARBA" id="ARBA00022679"/>
    </source>
</evidence>
<evidence type="ECO:0000259" key="12">
    <source>
        <dbReference type="Pfam" id="PF00912"/>
    </source>
</evidence>
<evidence type="ECO:0000256" key="2">
    <source>
        <dbReference type="ARBA" id="ARBA00022519"/>
    </source>
</evidence>
<dbReference type="RefSeq" id="WP_079591523.1">
    <property type="nucleotide sequence ID" value="NZ_FUYX01000005.1"/>
</dbReference>
<evidence type="ECO:0000256" key="8">
    <source>
        <dbReference type="ARBA" id="ARBA00022989"/>
    </source>
</evidence>
<accession>A0A1T5E9W8</accession>
<evidence type="ECO:0000256" key="6">
    <source>
        <dbReference type="ARBA" id="ARBA00022960"/>
    </source>
</evidence>
<evidence type="ECO:0000256" key="3">
    <source>
        <dbReference type="ARBA" id="ARBA00022676"/>
    </source>
</evidence>
<dbReference type="GO" id="GO:0009252">
    <property type="term" value="P:peptidoglycan biosynthetic process"/>
    <property type="evidence" value="ECO:0007669"/>
    <property type="project" value="UniProtKB-UniRule"/>
</dbReference>
<keyword evidence="8 11" id="KW-1133">Transmembrane helix</keyword>
<keyword evidence="9 11" id="KW-0472">Membrane</keyword>
<dbReference type="InterPro" id="IPR036950">
    <property type="entry name" value="PBP_transglycosylase"/>
</dbReference>
<gene>
    <name evidence="11" type="primary">mtgA</name>
    <name evidence="13" type="ORF">SAMN05660750_02483</name>
</gene>
<keyword evidence="4 11" id="KW-0808">Transferase</keyword>
<dbReference type="PANTHER" id="PTHR30400">
    <property type="entry name" value="MONOFUNCTIONAL BIOSYNTHETIC PEPTIDOGLYCAN TRANSGLYCOSYLASE"/>
    <property type="match status" value="1"/>
</dbReference>
<evidence type="ECO:0000313" key="14">
    <source>
        <dbReference type="Proteomes" id="UP000190130"/>
    </source>
</evidence>
<dbReference type="InterPro" id="IPR023346">
    <property type="entry name" value="Lysozyme-like_dom_sf"/>
</dbReference>
<dbReference type="EC" id="2.4.99.28" evidence="11"/>
<evidence type="ECO:0000256" key="5">
    <source>
        <dbReference type="ARBA" id="ARBA00022692"/>
    </source>
</evidence>
<dbReference type="GO" id="GO:0071555">
    <property type="term" value="P:cell wall organization"/>
    <property type="evidence" value="ECO:0007669"/>
    <property type="project" value="UniProtKB-KW"/>
</dbReference>
<dbReference type="HAMAP" id="MF_00766">
    <property type="entry name" value="PGT_MtgA"/>
    <property type="match status" value="1"/>
</dbReference>
<dbReference type="GO" id="GO:0009274">
    <property type="term" value="C:peptidoglycan-based cell wall"/>
    <property type="evidence" value="ECO:0007669"/>
    <property type="project" value="InterPro"/>
</dbReference>
<organism evidence="13 14">
    <name type="scientific">Bosea thiooxidans</name>
    <dbReference type="NCBI Taxonomy" id="53254"/>
    <lineage>
        <taxon>Bacteria</taxon>
        <taxon>Pseudomonadati</taxon>
        <taxon>Pseudomonadota</taxon>
        <taxon>Alphaproteobacteria</taxon>
        <taxon>Hyphomicrobiales</taxon>
        <taxon>Boseaceae</taxon>
        <taxon>Bosea</taxon>
    </lineage>
</organism>
<dbReference type="PANTHER" id="PTHR30400:SF0">
    <property type="entry name" value="BIOSYNTHETIC PEPTIDOGLYCAN TRANSGLYCOSYLASE"/>
    <property type="match status" value="1"/>
</dbReference>
<evidence type="ECO:0000313" key="13">
    <source>
        <dbReference type="EMBL" id="SKB80827.1"/>
    </source>
</evidence>
<dbReference type="GO" id="GO:0008955">
    <property type="term" value="F:peptidoglycan glycosyltransferase activity"/>
    <property type="evidence" value="ECO:0007669"/>
    <property type="project" value="UniProtKB-UniRule"/>
</dbReference>
<dbReference type="NCBIfam" id="TIGR02070">
    <property type="entry name" value="mono_pep_trsgly"/>
    <property type="match status" value="1"/>
</dbReference>
<feature type="transmembrane region" description="Helical" evidence="11">
    <location>
        <begin position="34"/>
        <end position="56"/>
    </location>
</feature>
<evidence type="ECO:0000256" key="10">
    <source>
        <dbReference type="ARBA" id="ARBA00023316"/>
    </source>
</evidence>
<dbReference type="InterPro" id="IPR001264">
    <property type="entry name" value="Glyco_trans_51"/>
</dbReference>
<evidence type="ECO:0000256" key="9">
    <source>
        <dbReference type="ARBA" id="ARBA00023136"/>
    </source>
</evidence>
<dbReference type="UniPathway" id="UPA00219"/>
<dbReference type="Gene3D" id="1.10.3810.10">
    <property type="entry name" value="Biosynthetic peptidoglycan transglycosylase-like"/>
    <property type="match status" value="1"/>
</dbReference>
<keyword evidence="3 11" id="KW-0328">Glycosyltransferase</keyword>
<reference evidence="13 14" key="1">
    <citation type="submission" date="2017-02" db="EMBL/GenBank/DDBJ databases">
        <authorList>
            <person name="Peterson S.W."/>
        </authorList>
    </citation>
    <scope>NUCLEOTIDE SEQUENCE [LARGE SCALE GENOMIC DNA]</scope>
    <source>
        <strain evidence="13 14">DSM 9653</strain>
    </source>
</reference>
<protein>
    <recommendedName>
        <fullName evidence="11">Biosynthetic peptidoglycan transglycosylase</fullName>
        <ecNumber evidence="11">2.4.99.28</ecNumber>
    </recommendedName>
    <alternativeName>
        <fullName evidence="11">Glycan polymerase</fullName>
    </alternativeName>
    <alternativeName>
        <fullName evidence="11">Peptidoglycan glycosyltransferase MtgA</fullName>
        <shortName evidence="11">PGT</shortName>
    </alternativeName>
</protein>
<dbReference type="Proteomes" id="UP000190130">
    <property type="component" value="Unassembled WGS sequence"/>
</dbReference>
<comment type="subcellular location">
    <subcellularLocation>
        <location evidence="11">Cell inner membrane</location>
        <topology evidence="11">Single-pass membrane protein</topology>
    </subcellularLocation>
</comment>
<dbReference type="OrthoDB" id="9766909at2"/>
<keyword evidence="6 11" id="KW-0133">Cell shape</keyword>
<evidence type="ECO:0000256" key="11">
    <source>
        <dbReference type="HAMAP-Rule" id="MF_00766"/>
    </source>
</evidence>